<accession>A0AAV6ID89</accession>
<dbReference type="Proteomes" id="UP000823749">
    <property type="component" value="Chromosome 11"/>
</dbReference>
<keyword evidence="2" id="KW-0646">Protease inhibitor</keyword>
<gene>
    <name evidence="4" type="ORF">RHGRI_031327</name>
</gene>
<evidence type="ECO:0000256" key="1">
    <source>
        <dbReference type="ARBA" id="ARBA00008210"/>
    </source>
</evidence>
<dbReference type="GO" id="GO:0004867">
    <property type="term" value="F:serine-type endopeptidase inhibitor activity"/>
    <property type="evidence" value="ECO:0007669"/>
    <property type="project" value="UniProtKB-KW"/>
</dbReference>
<dbReference type="InterPro" id="IPR000864">
    <property type="entry name" value="Prot_inh_pot1"/>
</dbReference>
<name>A0AAV6ID89_9ERIC</name>
<organism evidence="4 5">
    <name type="scientific">Rhododendron griersonianum</name>
    <dbReference type="NCBI Taxonomy" id="479676"/>
    <lineage>
        <taxon>Eukaryota</taxon>
        <taxon>Viridiplantae</taxon>
        <taxon>Streptophyta</taxon>
        <taxon>Embryophyta</taxon>
        <taxon>Tracheophyta</taxon>
        <taxon>Spermatophyta</taxon>
        <taxon>Magnoliopsida</taxon>
        <taxon>eudicotyledons</taxon>
        <taxon>Gunneridae</taxon>
        <taxon>Pentapetalae</taxon>
        <taxon>asterids</taxon>
        <taxon>Ericales</taxon>
        <taxon>Ericaceae</taxon>
        <taxon>Ericoideae</taxon>
        <taxon>Rhodoreae</taxon>
        <taxon>Rhododendron</taxon>
    </lineage>
</organism>
<dbReference type="SUPFAM" id="SSF54654">
    <property type="entry name" value="CI-2 family of serine protease inhibitors"/>
    <property type="match status" value="1"/>
</dbReference>
<evidence type="ECO:0000256" key="2">
    <source>
        <dbReference type="ARBA" id="ARBA00022690"/>
    </source>
</evidence>
<dbReference type="Pfam" id="PF02458">
    <property type="entry name" value="Transferase"/>
    <property type="match status" value="1"/>
</dbReference>
<dbReference type="Gene3D" id="3.30.10.10">
    <property type="entry name" value="Trypsin Inhibitor V, subunit A"/>
    <property type="match status" value="1"/>
</dbReference>
<comment type="caution">
    <text evidence="4">The sequence shown here is derived from an EMBL/GenBank/DDBJ whole genome shotgun (WGS) entry which is preliminary data.</text>
</comment>
<protein>
    <submittedName>
        <fullName evidence="4">Uncharacterized protein</fullName>
    </submittedName>
</protein>
<evidence type="ECO:0000256" key="3">
    <source>
        <dbReference type="ARBA" id="ARBA00022900"/>
    </source>
</evidence>
<proteinExistence type="inferred from homology"/>
<comment type="similarity">
    <text evidence="1">Belongs to the protease inhibitor I13 (potato type I serine protease inhibitor) family.</text>
</comment>
<evidence type="ECO:0000313" key="4">
    <source>
        <dbReference type="EMBL" id="KAG5524614.1"/>
    </source>
</evidence>
<dbReference type="AlphaFoldDB" id="A0AAV6ID89"/>
<keyword evidence="5" id="KW-1185">Reference proteome</keyword>
<dbReference type="EMBL" id="JACTNZ010000011">
    <property type="protein sequence ID" value="KAG5524614.1"/>
    <property type="molecule type" value="Genomic_DNA"/>
</dbReference>
<dbReference type="InterPro" id="IPR023213">
    <property type="entry name" value="CAT-like_dom_sf"/>
</dbReference>
<dbReference type="InterPro" id="IPR036354">
    <property type="entry name" value="Prot_inh_pot1_sf"/>
</dbReference>
<keyword evidence="3" id="KW-0722">Serine protease inhibitor</keyword>
<dbReference type="Pfam" id="PF00280">
    <property type="entry name" value="potato_inhibit"/>
    <property type="match status" value="1"/>
</dbReference>
<dbReference type="Gene3D" id="3.30.559.10">
    <property type="entry name" value="Chloramphenicol acetyltransferase-like domain"/>
    <property type="match status" value="1"/>
</dbReference>
<dbReference type="GO" id="GO:0009611">
    <property type="term" value="P:response to wounding"/>
    <property type="evidence" value="ECO:0007669"/>
    <property type="project" value="InterPro"/>
</dbReference>
<evidence type="ECO:0000313" key="5">
    <source>
        <dbReference type="Proteomes" id="UP000823749"/>
    </source>
</evidence>
<sequence>MDGSRTKIEAFSAYIWKVMVRAIDEGHLKCKMGWLVDGRTRMCEDPNTMSNYIGNVLSLAFGEASKVELETGGLTDIAKICHDAISKVTNRAHFLDLIECHRPGLMLSKVVRVPPLWCRPDEGKNSTPKLKSVLMQNSMAAGYSTLALLCSFVAAISAASAAQRLCQVPAGECGYGECTGRSCPNLYPGYKSQWPELKGVSAVRAKQIIEKGNPFVKAWIYPEGSIFKEIICTKRVILLTPENDCPNGRVTNSPFVG</sequence>
<reference evidence="4" key="1">
    <citation type="submission" date="2020-08" db="EMBL/GenBank/DDBJ databases">
        <title>Plant Genome Project.</title>
        <authorList>
            <person name="Zhang R.-G."/>
        </authorList>
    </citation>
    <scope>NUCLEOTIDE SEQUENCE</scope>
    <source>
        <strain evidence="4">WSP0</strain>
        <tissue evidence="4">Leaf</tissue>
    </source>
</reference>